<dbReference type="CDD" id="cd00383">
    <property type="entry name" value="trans_reg_C"/>
    <property type="match status" value="1"/>
</dbReference>
<dbReference type="Gene3D" id="1.10.10.10">
    <property type="entry name" value="Winged helix-like DNA-binding domain superfamily/Winged helix DNA-binding domain"/>
    <property type="match status" value="1"/>
</dbReference>
<dbReference type="RefSeq" id="WP_042227234.1">
    <property type="nucleotide sequence ID" value="NZ_CP026520.1"/>
</dbReference>
<feature type="domain" description="OmpR/PhoB-type" evidence="10">
    <location>
        <begin position="129"/>
        <end position="226"/>
    </location>
</feature>
<evidence type="ECO:0000259" key="9">
    <source>
        <dbReference type="PROSITE" id="PS50110"/>
    </source>
</evidence>
<dbReference type="InterPro" id="IPR001867">
    <property type="entry name" value="OmpR/PhoB-type_DNA-bd"/>
</dbReference>
<dbReference type="SMART" id="SM00448">
    <property type="entry name" value="REC"/>
    <property type="match status" value="1"/>
</dbReference>
<dbReference type="PANTHER" id="PTHR48111:SF73">
    <property type="entry name" value="ALKALINE PHOSPHATASE SYNTHESIS TRANSCRIPTIONAL REGULATORY PROTEIN PHOP"/>
    <property type="match status" value="1"/>
</dbReference>
<keyword evidence="3" id="KW-0902">Two-component regulatory system</keyword>
<evidence type="ECO:0000256" key="4">
    <source>
        <dbReference type="ARBA" id="ARBA00023015"/>
    </source>
</evidence>
<dbReference type="GO" id="GO:0000156">
    <property type="term" value="F:phosphorelay response regulator activity"/>
    <property type="evidence" value="ECO:0007669"/>
    <property type="project" value="TreeGrafter"/>
</dbReference>
<comment type="subcellular location">
    <subcellularLocation>
        <location evidence="1">Cytoplasm</location>
    </subcellularLocation>
</comment>
<evidence type="ECO:0000256" key="7">
    <source>
        <dbReference type="PROSITE-ProRule" id="PRU00169"/>
    </source>
</evidence>
<evidence type="ECO:0000256" key="3">
    <source>
        <dbReference type="ARBA" id="ARBA00023012"/>
    </source>
</evidence>
<evidence type="ECO:0000256" key="8">
    <source>
        <dbReference type="PROSITE-ProRule" id="PRU01091"/>
    </source>
</evidence>
<dbReference type="InterPro" id="IPR016032">
    <property type="entry name" value="Sig_transdc_resp-reg_C-effctor"/>
</dbReference>
<evidence type="ECO:0000256" key="5">
    <source>
        <dbReference type="ARBA" id="ARBA00023125"/>
    </source>
</evidence>
<dbReference type="Pfam" id="PF00486">
    <property type="entry name" value="Trans_reg_C"/>
    <property type="match status" value="1"/>
</dbReference>
<dbReference type="GO" id="GO:0005829">
    <property type="term" value="C:cytosol"/>
    <property type="evidence" value="ECO:0007669"/>
    <property type="project" value="TreeGrafter"/>
</dbReference>
<dbReference type="SUPFAM" id="SSF46894">
    <property type="entry name" value="C-terminal effector domain of the bipartite response regulators"/>
    <property type="match status" value="1"/>
</dbReference>
<keyword evidence="6" id="KW-0804">Transcription</keyword>
<keyword evidence="4" id="KW-0805">Transcription regulation</keyword>
<evidence type="ECO:0000256" key="1">
    <source>
        <dbReference type="ARBA" id="ARBA00004496"/>
    </source>
</evidence>
<dbReference type="SMART" id="SM00862">
    <property type="entry name" value="Trans_reg_C"/>
    <property type="match status" value="1"/>
</dbReference>
<dbReference type="OrthoDB" id="9790442at2"/>
<protein>
    <submittedName>
        <fullName evidence="12">DNA-binding response regulator</fullName>
    </submittedName>
    <submittedName>
        <fullName evidence="11">Response regulator transcription factor</fullName>
    </submittedName>
</protein>
<organism evidence="12 13">
    <name type="scientific">Paenibacillus chitinolyticus</name>
    <dbReference type="NCBI Taxonomy" id="79263"/>
    <lineage>
        <taxon>Bacteria</taxon>
        <taxon>Bacillati</taxon>
        <taxon>Bacillota</taxon>
        <taxon>Bacilli</taxon>
        <taxon>Bacillales</taxon>
        <taxon>Paenibacillaceae</taxon>
        <taxon>Paenibacillus</taxon>
    </lineage>
</organism>
<evidence type="ECO:0000313" key="14">
    <source>
        <dbReference type="Proteomes" id="UP001527202"/>
    </source>
</evidence>
<keyword evidence="5 8" id="KW-0238">DNA-binding</keyword>
<dbReference type="GO" id="GO:0032993">
    <property type="term" value="C:protein-DNA complex"/>
    <property type="evidence" value="ECO:0007669"/>
    <property type="project" value="TreeGrafter"/>
</dbReference>
<accession>A0A410WZS7</accession>
<dbReference type="SUPFAM" id="SSF52172">
    <property type="entry name" value="CheY-like"/>
    <property type="match status" value="1"/>
</dbReference>
<dbReference type="InterPro" id="IPR011006">
    <property type="entry name" value="CheY-like_superfamily"/>
</dbReference>
<feature type="domain" description="Response regulatory" evidence="9">
    <location>
        <begin position="4"/>
        <end position="117"/>
    </location>
</feature>
<evidence type="ECO:0000256" key="2">
    <source>
        <dbReference type="ARBA" id="ARBA00022553"/>
    </source>
</evidence>
<dbReference type="AlphaFoldDB" id="A0A410WZS7"/>
<dbReference type="PANTHER" id="PTHR48111">
    <property type="entry name" value="REGULATOR OF RPOS"/>
    <property type="match status" value="1"/>
</dbReference>
<reference evidence="11 14" key="2">
    <citation type="submission" date="2022-05" db="EMBL/GenBank/DDBJ databases">
        <title>Genome Sequencing of Bee-Associated Microbes.</title>
        <authorList>
            <person name="Dunlap C."/>
        </authorList>
    </citation>
    <scope>NUCLEOTIDE SEQUENCE [LARGE SCALE GENOMIC DNA]</scope>
    <source>
        <strain evidence="11 14">NRRL B-23120</strain>
    </source>
</reference>
<dbReference type="GO" id="GO:0006355">
    <property type="term" value="P:regulation of DNA-templated transcription"/>
    <property type="evidence" value="ECO:0007669"/>
    <property type="project" value="InterPro"/>
</dbReference>
<sequence length="231" mass="26004">MDYKILVADDEQTITRAIAYGLKREGFVVETAADGEEALRKTESFRPHVLVMDVMMPRLTGFEVCRKLEDRKNLGILLLTVKNDIVDKIVGLEMGADDYMTKPFDLRELIARVRALCRRLDKTGNGEESAVLTIGELSLHPEQRLVSLRGTALNLTPKEFDLLALLLSNLKRAFSREELLDLVWGMEYAGGTRTVDIHVQRLRTKLGEPYQHVLQTVYGIGYKAIGEVPCG</sequence>
<dbReference type="PROSITE" id="PS50110">
    <property type="entry name" value="RESPONSE_REGULATORY"/>
    <property type="match status" value="1"/>
</dbReference>
<feature type="DNA-binding region" description="OmpR/PhoB-type" evidence="8">
    <location>
        <begin position="129"/>
        <end position="226"/>
    </location>
</feature>
<proteinExistence type="predicted"/>
<dbReference type="Proteomes" id="UP000288943">
    <property type="component" value="Chromosome"/>
</dbReference>
<dbReference type="GeneID" id="95377125"/>
<dbReference type="InterPro" id="IPR039420">
    <property type="entry name" value="WalR-like"/>
</dbReference>
<gene>
    <name evidence="11" type="ORF">M5X16_13675</name>
    <name evidence="12" type="ORF">PC41400_20240</name>
</gene>
<dbReference type="Proteomes" id="UP001527202">
    <property type="component" value="Unassembled WGS sequence"/>
</dbReference>
<dbReference type="PROSITE" id="PS51755">
    <property type="entry name" value="OMPR_PHOB"/>
    <property type="match status" value="1"/>
</dbReference>
<dbReference type="GO" id="GO:0000976">
    <property type="term" value="F:transcription cis-regulatory region binding"/>
    <property type="evidence" value="ECO:0007669"/>
    <property type="project" value="TreeGrafter"/>
</dbReference>
<evidence type="ECO:0000313" key="11">
    <source>
        <dbReference type="EMBL" id="MCY9596825.1"/>
    </source>
</evidence>
<dbReference type="EMBL" id="CP026520">
    <property type="protein sequence ID" value="QAV19860.1"/>
    <property type="molecule type" value="Genomic_DNA"/>
</dbReference>
<dbReference type="KEGG" id="pchi:PC41400_20240"/>
<evidence type="ECO:0000313" key="13">
    <source>
        <dbReference type="Proteomes" id="UP000288943"/>
    </source>
</evidence>
<keyword evidence="2 7" id="KW-0597">Phosphoprotein</keyword>
<evidence type="ECO:0000313" key="12">
    <source>
        <dbReference type="EMBL" id="QAV19860.1"/>
    </source>
</evidence>
<reference evidence="12 13" key="1">
    <citation type="submission" date="2018-01" db="EMBL/GenBank/DDBJ databases">
        <title>The whole genome sequencing and assembly of Paenibacillus chitinolyticus KCCM 41400 strain.</title>
        <authorList>
            <person name="Kim J.-Y."/>
            <person name="Park M.-K."/>
            <person name="Lee Y.-J."/>
            <person name="Yi H."/>
            <person name="Bahn Y.-S."/>
            <person name="Kim J.F."/>
            <person name="Lee D.-W."/>
        </authorList>
    </citation>
    <scope>NUCLEOTIDE SEQUENCE [LARGE SCALE GENOMIC DNA]</scope>
    <source>
        <strain evidence="12 13">KCCM 41400</strain>
    </source>
</reference>
<dbReference type="Gene3D" id="3.40.50.2300">
    <property type="match status" value="1"/>
</dbReference>
<dbReference type="Pfam" id="PF00072">
    <property type="entry name" value="Response_reg"/>
    <property type="match status" value="1"/>
</dbReference>
<feature type="modified residue" description="4-aspartylphosphate" evidence="7">
    <location>
        <position position="53"/>
    </location>
</feature>
<dbReference type="InterPro" id="IPR036388">
    <property type="entry name" value="WH-like_DNA-bd_sf"/>
</dbReference>
<name>A0A410WZS7_9BACL</name>
<dbReference type="FunFam" id="1.10.10.10:FF:000018">
    <property type="entry name" value="DNA-binding response regulator ResD"/>
    <property type="match status" value="1"/>
</dbReference>
<dbReference type="Gene3D" id="6.10.250.690">
    <property type="match status" value="1"/>
</dbReference>
<evidence type="ECO:0000256" key="6">
    <source>
        <dbReference type="ARBA" id="ARBA00023163"/>
    </source>
</evidence>
<keyword evidence="14" id="KW-1185">Reference proteome</keyword>
<dbReference type="EMBL" id="JAMDMJ010000015">
    <property type="protein sequence ID" value="MCY9596825.1"/>
    <property type="molecule type" value="Genomic_DNA"/>
</dbReference>
<dbReference type="InterPro" id="IPR001789">
    <property type="entry name" value="Sig_transdc_resp-reg_receiver"/>
</dbReference>
<evidence type="ECO:0000259" key="10">
    <source>
        <dbReference type="PROSITE" id="PS51755"/>
    </source>
</evidence>